<dbReference type="OrthoDB" id="1405469at2759"/>
<evidence type="ECO:0008006" key="3">
    <source>
        <dbReference type="Google" id="ProtNLM"/>
    </source>
</evidence>
<dbReference type="EMBL" id="KN823007">
    <property type="protein sequence ID" value="KIO27566.1"/>
    <property type="molecule type" value="Genomic_DNA"/>
</dbReference>
<proteinExistence type="predicted"/>
<organism evidence="1 2">
    <name type="scientific">Tulasnella calospora MUT 4182</name>
    <dbReference type="NCBI Taxonomy" id="1051891"/>
    <lineage>
        <taxon>Eukaryota</taxon>
        <taxon>Fungi</taxon>
        <taxon>Dikarya</taxon>
        <taxon>Basidiomycota</taxon>
        <taxon>Agaricomycotina</taxon>
        <taxon>Agaricomycetes</taxon>
        <taxon>Cantharellales</taxon>
        <taxon>Tulasnellaceae</taxon>
        <taxon>Tulasnella</taxon>
    </lineage>
</organism>
<accession>A0A0C3QK03</accession>
<evidence type="ECO:0000313" key="1">
    <source>
        <dbReference type="EMBL" id="KIO27566.1"/>
    </source>
</evidence>
<protein>
    <recommendedName>
        <fullName evidence="3">Protein kinase domain-containing protein</fullName>
    </recommendedName>
</protein>
<name>A0A0C3QK03_9AGAM</name>
<dbReference type="AlphaFoldDB" id="A0A0C3QK03"/>
<reference evidence="1 2" key="1">
    <citation type="submission" date="2014-04" db="EMBL/GenBank/DDBJ databases">
        <authorList>
            <consortium name="DOE Joint Genome Institute"/>
            <person name="Kuo A."/>
            <person name="Girlanda M."/>
            <person name="Perotto S."/>
            <person name="Kohler A."/>
            <person name="Nagy L.G."/>
            <person name="Floudas D."/>
            <person name="Copeland A."/>
            <person name="Barry K.W."/>
            <person name="Cichocki N."/>
            <person name="Veneault-Fourrey C."/>
            <person name="LaButti K."/>
            <person name="Lindquist E.A."/>
            <person name="Lipzen A."/>
            <person name="Lundell T."/>
            <person name="Morin E."/>
            <person name="Murat C."/>
            <person name="Sun H."/>
            <person name="Tunlid A."/>
            <person name="Henrissat B."/>
            <person name="Grigoriev I.V."/>
            <person name="Hibbett D.S."/>
            <person name="Martin F."/>
            <person name="Nordberg H.P."/>
            <person name="Cantor M.N."/>
            <person name="Hua S.X."/>
        </authorList>
    </citation>
    <scope>NUCLEOTIDE SEQUENCE [LARGE SCALE GENOMIC DNA]</scope>
    <source>
        <strain evidence="1 2">MUT 4182</strain>
    </source>
</reference>
<reference evidence="2" key="2">
    <citation type="submission" date="2015-01" db="EMBL/GenBank/DDBJ databases">
        <title>Evolutionary Origins and Diversification of the Mycorrhizal Mutualists.</title>
        <authorList>
            <consortium name="DOE Joint Genome Institute"/>
            <consortium name="Mycorrhizal Genomics Consortium"/>
            <person name="Kohler A."/>
            <person name="Kuo A."/>
            <person name="Nagy L.G."/>
            <person name="Floudas D."/>
            <person name="Copeland A."/>
            <person name="Barry K.W."/>
            <person name="Cichocki N."/>
            <person name="Veneault-Fourrey C."/>
            <person name="LaButti K."/>
            <person name="Lindquist E.A."/>
            <person name="Lipzen A."/>
            <person name="Lundell T."/>
            <person name="Morin E."/>
            <person name="Murat C."/>
            <person name="Riley R."/>
            <person name="Ohm R."/>
            <person name="Sun H."/>
            <person name="Tunlid A."/>
            <person name="Henrissat B."/>
            <person name="Grigoriev I.V."/>
            <person name="Hibbett D.S."/>
            <person name="Martin F."/>
        </authorList>
    </citation>
    <scope>NUCLEOTIDE SEQUENCE [LARGE SCALE GENOMIC DNA]</scope>
    <source>
        <strain evidence="2">MUT 4182</strain>
    </source>
</reference>
<dbReference type="HOGENOM" id="CLU_1994300_0_0_1"/>
<evidence type="ECO:0000313" key="2">
    <source>
        <dbReference type="Proteomes" id="UP000054248"/>
    </source>
</evidence>
<gene>
    <name evidence="1" type="ORF">M407DRAFT_190377</name>
</gene>
<sequence length="125" mass="13883">MTTAADVYAFGGLVLAVISGKSPLSQKRNHAARTFAVCVHEITRPADHPLLPEPDYLRSLHNESRSTDPEACQSMVLTLTQARFRLVLRAKRVFRSPFPLPCCLDLAREREGAPQCPRQLVSVSQ</sequence>
<keyword evidence="2" id="KW-1185">Reference proteome</keyword>
<dbReference type="Proteomes" id="UP000054248">
    <property type="component" value="Unassembled WGS sequence"/>
</dbReference>